<feature type="region of interest" description="Disordered" evidence="1">
    <location>
        <begin position="1"/>
        <end position="68"/>
    </location>
</feature>
<proteinExistence type="predicted"/>
<evidence type="ECO:0000313" key="3">
    <source>
        <dbReference type="Proteomes" id="UP000236291"/>
    </source>
</evidence>
<protein>
    <submittedName>
        <fullName evidence="2">Uncharacterized protein</fullName>
    </submittedName>
</protein>
<feature type="compositionally biased region" description="Polar residues" evidence="1">
    <location>
        <begin position="27"/>
        <end position="43"/>
    </location>
</feature>
<feature type="non-terminal residue" evidence="2">
    <location>
        <position position="1"/>
    </location>
</feature>
<dbReference type="EMBL" id="ASHM01259610">
    <property type="protein sequence ID" value="PNX69879.1"/>
    <property type="molecule type" value="Genomic_DNA"/>
</dbReference>
<accession>A0A2K3KUC4</accession>
<evidence type="ECO:0000313" key="2">
    <source>
        <dbReference type="EMBL" id="PNX69879.1"/>
    </source>
</evidence>
<reference evidence="2 3" key="1">
    <citation type="journal article" date="2014" name="Am. J. Bot.">
        <title>Genome assembly and annotation for red clover (Trifolium pratense; Fabaceae).</title>
        <authorList>
            <person name="Istvanek J."/>
            <person name="Jaros M."/>
            <person name="Krenek A."/>
            <person name="Repkova J."/>
        </authorList>
    </citation>
    <scope>NUCLEOTIDE SEQUENCE [LARGE SCALE GENOMIC DNA]</scope>
    <source>
        <strain evidence="3">cv. Tatra</strain>
        <tissue evidence="2">Young leaves</tissue>
    </source>
</reference>
<feature type="compositionally biased region" description="Basic and acidic residues" evidence="1">
    <location>
        <begin position="52"/>
        <end position="62"/>
    </location>
</feature>
<feature type="non-terminal residue" evidence="2">
    <location>
        <position position="68"/>
    </location>
</feature>
<evidence type="ECO:0000256" key="1">
    <source>
        <dbReference type="SAM" id="MobiDB-lite"/>
    </source>
</evidence>
<gene>
    <name evidence="2" type="ORF">L195_g064635</name>
</gene>
<reference evidence="2 3" key="2">
    <citation type="journal article" date="2017" name="Front. Plant Sci.">
        <title>Gene Classification and Mining of Molecular Markers Useful in Red Clover (Trifolium pratense) Breeding.</title>
        <authorList>
            <person name="Istvanek J."/>
            <person name="Dluhosova J."/>
            <person name="Dluhos P."/>
            <person name="Patkova L."/>
            <person name="Nedelnik J."/>
            <person name="Repkova J."/>
        </authorList>
    </citation>
    <scope>NUCLEOTIDE SEQUENCE [LARGE SCALE GENOMIC DNA]</scope>
    <source>
        <strain evidence="3">cv. Tatra</strain>
        <tissue evidence="2">Young leaves</tissue>
    </source>
</reference>
<dbReference type="Proteomes" id="UP000236291">
    <property type="component" value="Unassembled WGS sequence"/>
</dbReference>
<dbReference type="AlphaFoldDB" id="A0A2K3KUC4"/>
<comment type="caution">
    <text evidence="2">The sequence shown here is derived from an EMBL/GenBank/DDBJ whole genome shotgun (WGS) entry which is preliminary data.</text>
</comment>
<organism evidence="2 3">
    <name type="scientific">Trifolium pratense</name>
    <name type="common">Red clover</name>
    <dbReference type="NCBI Taxonomy" id="57577"/>
    <lineage>
        <taxon>Eukaryota</taxon>
        <taxon>Viridiplantae</taxon>
        <taxon>Streptophyta</taxon>
        <taxon>Embryophyta</taxon>
        <taxon>Tracheophyta</taxon>
        <taxon>Spermatophyta</taxon>
        <taxon>Magnoliopsida</taxon>
        <taxon>eudicotyledons</taxon>
        <taxon>Gunneridae</taxon>
        <taxon>Pentapetalae</taxon>
        <taxon>rosids</taxon>
        <taxon>fabids</taxon>
        <taxon>Fabales</taxon>
        <taxon>Fabaceae</taxon>
        <taxon>Papilionoideae</taxon>
        <taxon>50 kb inversion clade</taxon>
        <taxon>NPAAA clade</taxon>
        <taxon>Hologalegina</taxon>
        <taxon>IRL clade</taxon>
        <taxon>Trifolieae</taxon>
        <taxon>Trifolium</taxon>
    </lineage>
</organism>
<sequence length="68" mass="7088">PAPSKAAEGVVEGTSDAHPEDVAEKISSPQPVETAILTENSSPPKAPGSPHRAFEDGNLKPDNEEDQL</sequence>
<name>A0A2K3KUC4_TRIPR</name>
<feature type="compositionally biased region" description="Basic and acidic residues" evidence="1">
    <location>
        <begin position="15"/>
        <end position="24"/>
    </location>
</feature>